<dbReference type="InterPro" id="IPR005107">
    <property type="entry name" value="CO_DH_flav_C"/>
</dbReference>
<dbReference type="PANTHER" id="PTHR45444:SF3">
    <property type="entry name" value="XANTHINE DEHYDROGENASE"/>
    <property type="match status" value="1"/>
</dbReference>
<reference evidence="2 3" key="1">
    <citation type="journal article" date="2023" name="Plants (Basel)">
        <title>Bridging the Gap: Combining Genomics and Transcriptomics Approaches to Understand Stylosanthes scabra, an Orphan Legume from the Brazilian Caatinga.</title>
        <authorList>
            <person name="Ferreira-Neto J.R.C."/>
            <person name="da Silva M.D."/>
            <person name="Binneck E."/>
            <person name="de Melo N.F."/>
            <person name="da Silva R.H."/>
            <person name="de Melo A.L.T.M."/>
            <person name="Pandolfi V."/>
            <person name="Bustamante F.O."/>
            <person name="Brasileiro-Vidal A.C."/>
            <person name="Benko-Iseppon A.M."/>
        </authorList>
    </citation>
    <scope>NUCLEOTIDE SEQUENCE [LARGE SCALE GENOMIC DNA]</scope>
    <source>
        <tissue evidence="2">Leaves</tissue>
    </source>
</reference>
<dbReference type="SUPFAM" id="SSF55447">
    <property type="entry name" value="CO dehydrogenase flavoprotein C-terminal domain-like"/>
    <property type="match status" value="1"/>
</dbReference>
<dbReference type="Proteomes" id="UP001341840">
    <property type="component" value="Unassembled WGS sequence"/>
</dbReference>
<dbReference type="SMART" id="SM01092">
    <property type="entry name" value="CO_deh_flav_C"/>
    <property type="match status" value="1"/>
</dbReference>
<dbReference type="InterPro" id="IPR036683">
    <property type="entry name" value="CO_DH_flav_C_dom_sf"/>
</dbReference>
<protein>
    <submittedName>
        <fullName evidence="2">Xylitol dehydrogenase</fullName>
    </submittedName>
</protein>
<dbReference type="PANTHER" id="PTHR45444">
    <property type="entry name" value="XANTHINE DEHYDROGENASE"/>
    <property type="match status" value="1"/>
</dbReference>
<proteinExistence type="predicted"/>
<evidence type="ECO:0000313" key="3">
    <source>
        <dbReference type="Proteomes" id="UP001341840"/>
    </source>
</evidence>
<organism evidence="2 3">
    <name type="scientific">Stylosanthes scabra</name>
    <dbReference type="NCBI Taxonomy" id="79078"/>
    <lineage>
        <taxon>Eukaryota</taxon>
        <taxon>Viridiplantae</taxon>
        <taxon>Streptophyta</taxon>
        <taxon>Embryophyta</taxon>
        <taxon>Tracheophyta</taxon>
        <taxon>Spermatophyta</taxon>
        <taxon>Magnoliopsida</taxon>
        <taxon>eudicotyledons</taxon>
        <taxon>Gunneridae</taxon>
        <taxon>Pentapetalae</taxon>
        <taxon>rosids</taxon>
        <taxon>fabids</taxon>
        <taxon>Fabales</taxon>
        <taxon>Fabaceae</taxon>
        <taxon>Papilionoideae</taxon>
        <taxon>50 kb inversion clade</taxon>
        <taxon>dalbergioids sensu lato</taxon>
        <taxon>Dalbergieae</taxon>
        <taxon>Pterocarpus clade</taxon>
        <taxon>Stylosanthes</taxon>
    </lineage>
</organism>
<gene>
    <name evidence="2" type="primary">XDH1_5</name>
    <name evidence="2" type="ORF">PIB30_018987</name>
</gene>
<accession>A0ABU6Q9M6</accession>
<feature type="domain" description="CO dehydrogenase flavoprotein C-terminal" evidence="1">
    <location>
        <begin position="2"/>
        <end position="88"/>
    </location>
</feature>
<evidence type="ECO:0000313" key="2">
    <source>
        <dbReference type="EMBL" id="MED6107959.1"/>
    </source>
</evidence>
<evidence type="ECO:0000259" key="1">
    <source>
        <dbReference type="SMART" id="SM01092"/>
    </source>
</evidence>
<sequence length="144" mass="16085">MRIHLQETSKSWVVADASTAYGGVAPCSLSAKKTKEFLIGKVWDQNLLQDALNVLQNDILLKEDTPGGMVEFQKSLTPSFFFKFFLWVSHQLDGIKELILASYLSAVHPVHRPTITGSQDYEIMKHRTSVGSPEVHLSAKLQVT</sequence>
<dbReference type="Pfam" id="PF03450">
    <property type="entry name" value="CO_deh_flav_C"/>
    <property type="match status" value="1"/>
</dbReference>
<name>A0ABU6Q9M6_9FABA</name>
<dbReference type="EMBL" id="JASCZI010000058">
    <property type="protein sequence ID" value="MED6107959.1"/>
    <property type="molecule type" value="Genomic_DNA"/>
</dbReference>
<comment type="caution">
    <text evidence="2">The sequence shown here is derived from an EMBL/GenBank/DDBJ whole genome shotgun (WGS) entry which is preliminary data.</text>
</comment>
<dbReference type="InterPro" id="IPR016208">
    <property type="entry name" value="Ald_Oxase/xanthine_DH-like"/>
</dbReference>
<keyword evidence="3" id="KW-1185">Reference proteome</keyword>
<dbReference type="Gene3D" id="3.30.390.50">
    <property type="entry name" value="CO dehydrogenase flavoprotein, C-terminal domain"/>
    <property type="match status" value="1"/>
</dbReference>